<comment type="caution">
    <text evidence="25">The sequence shown here is derived from an EMBL/GenBank/DDBJ whole genome shotgun (WGS) entry which is preliminary data.</text>
</comment>
<evidence type="ECO:0000256" key="11">
    <source>
        <dbReference type="ARBA" id="ARBA00022737"/>
    </source>
</evidence>
<evidence type="ECO:0000256" key="7">
    <source>
        <dbReference type="ARBA" id="ARBA00022614"/>
    </source>
</evidence>
<proteinExistence type="inferred from homology"/>
<dbReference type="InterPro" id="IPR011009">
    <property type="entry name" value="Kinase-like_dom_sf"/>
</dbReference>
<dbReference type="Gene3D" id="1.10.510.10">
    <property type="entry name" value="Transferase(Phosphotransferase) domain 1"/>
    <property type="match status" value="1"/>
</dbReference>
<evidence type="ECO:0000259" key="24">
    <source>
        <dbReference type="PROSITE" id="PS50011"/>
    </source>
</evidence>
<dbReference type="GO" id="GO:0005524">
    <property type="term" value="F:ATP binding"/>
    <property type="evidence" value="ECO:0007669"/>
    <property type="project" value="UniProtKB-UniRule"/>
</dbReference>
<evidence type="ECO:0000256" key="9">
    <source>
        <dbReference type="ARBA" id="ARBA00022692"/>
    </source>
</evidence>
<name>A0A0K9NZG6_ZOSMR</name>
<dbReference type="GO" id="GO:0005886">
    <property type="term" value="C:plasma membrane"/>
    <property type="evidence" value="ECO:0000318"/>
    <property type="project" value="GO_Central"/>
</dbReference>
<dbReference type="GO" id="GO:0009791">
    <property type="term" value="P:post-embryonic development"/>
    <property type="evidence" value="ECO:0007669"/>
    <property type="project" value="UniProtKB-ARBA"/>
</dbReference>
<dbReference type="EMBL" id="LFYR01001396">
    <property type="protein sequence ID" value="KMZ62206.1"/>
    <property type="molecule type" value="Genomic_DNA"/>
</dbReference>
<keyword evidence="10" id="KW-0732">Signal</keyword>
<keyword evidence="9 23" id="KW-0812">Transmembrane</keyword>
<dbReference type="GO" id="GO:0006952">
    <property type="term" value="P:defense response"/>
    <property type="evidence" value="ECO:0007669"/>
    <property type="project" value="UniProtKB-ARBA"/>
</dbReference>
<comment type="catalytic activity">
    <reaction evidence="20">
        <text>L-seryl-[protein] + ATP = O-phospho-L-seryl-[protein] + ADP + H(+)</text>
        <dbReference type="Rhea" id="RHEA:17989"/>
        <dbReference type="Rhea" id="RHEA-COMP:9863"/>
        <dbReference type="Rhea" id="RHEA-COMP:11604"/>
        <dbReference type="ChEBI" id="CHEBI:15378"/>
        <dbReference type="ChEBI" id="CHEBI:29999"/>
        <dbReference type="ChEBI" id="CHEBI:30616"/>
        <dbReference type="ChEBI" id="CHEBI:83421"/>
        <dbReference type="ChEBI" id="CHEBI:456216"/>
        <dbReference type="EC" id="2.7.11.1"/>
    </reaction>
</comment>
<dbReference type="FunFam" id="3.80.10.10:FF:000215">
    <property type="entry name" value="Receptor-like protein kinase HSL1"/>
    <property type="match status" value="1"/>
</dbReference>
<evidence type="ECO:0000256" key="22">
    <source>
        <dbReference type="SAM" id="MobiDB-lite"/>
    </source>
</evidence>
<dbReference type="SMART" id="SM00220">
    <property type="entry name" value="S_TKc"/>
    <property type="match status" value="1"/>
</dbReference>
<evidence type="ECO:0000256" key="4">
    <source>
        <dbReference type="ARBA" id="ARBA00022475"/>
    </source>
</evidence>
<dbReference type="OrthoDB" id="2021138at2759"/>
<sequence length="1042" mass="114946">MLSFNATATSNFLLRSSPSTHRQLETMLCSRHLMLFFMVMFSSNLIIPAPALSREGLDLLHFKSTLYDPDNSLQDWNPSDATPCNWTGIHCSLDSSTVTSIELPDLSLNGPFHPLLCTLPSLTHLDLSFNYINSTLLPSSLLPCSSLTHLKLSQNLLVGALPSTLPDLPSLRWLDLSGNNFSGDIPESFARFPKLEGLSLVQNLLNGTVPGFLGNITSLKDLNLSFNPFSAGVLPSEFGNLSSLETLWVAGCNLIGVIPSSIGDLRSLRNFDVSRNELEGRIPETMTRLSSVFQIELFANNLAGEIPNGFGNLTLLRNFDASMNRLQGTIPSDIFDLPLLQSLNLYQNQLFGEIPAAIVKVKTLRELRLFQNNLTGVIPSDLGKNQPLVFVDISQNRLSGEIPNGICDMGLLEYLMTIDNNLSGGLPESLKRCKTMRRLRLSKNFLSGDVPDGVWSLPHVSLFDLAVNSLTGNISEAISGAYNISSLIIFDNNFTGRIPKELGTLSKLETLSAGGNHLIGPLPASIRHLSDLSKLDLHDNDLSGQLPTEIGSLARLTELNLGKNRFTGKIPSEIGNLPVLNYLDLSNNELTGEIPRELQNLTLNSFNFSNNQLSGTIPPLYADESYKDRFVGNPGLCAAMADLCPRQNTKNNRKKANAWILCMIFVLTGIVMVVGLGWFYSRYRNLKRSKKESKNASKWTVTSFHKLDFVEYEILDNLDEDNLIGTGASGNVYKVPLMNGGTVAVKKIWSKSKKPGIDGNQGEQEQEEARDLGDDSFEAEVSTLGKIRHKCIVKLWCCCTHNDSKSKLLVYEHMANGSLGDLLHGKKKGVLDWHTRHRIAVDAAEGLSYLHHDCVPAIVHRDVKSNNILLDSELRGKVADFGVAKTFEVVGKCPKSMSVIAGSCGYIAPEYAYTLRVNEKSDIYSFGVVILELVTGRAAVDPKFGEKDLVKWVRGLLEEENGVEIAVDPKLDLKSFKDEISKVLDIGLQCTSTLPINRPSMRRVVKMLLQVTDGNQVSDGGRYSNNPKKIQSPYYYDYEQDV</sequence>
<gene>
    <name evidence="25" type="ORF">ZOSMA_483G00040</name>
</gene>
<feature type="transmembrane region" description="Helical" evidence="23">
    <location>
        <begin position="658"/>
        <end position="681"/>
    </location>
</feature>
<comment type="catalytic activity">
    <reaction evidence="19">
        <text>L-threonyl-[protein] + ATP = O-phospho-L-threonyl-[protein] + ADP + H(+)</text>
        <dbReference type="Rhea" id="RHEA:46608"/>
        <dbReference type="Rhea" id="RHEA-COMP:11060"/>
        <dbReference type="Rhea" id="RHEA-COMP:11605"/>
        <dbReference type="ChEBI" id="CHEBI:15378"/>
        <dbReference type="ChEBI" id="CHEBI:30013"/>
        <dbReference type="ChEBI" id="CHEBI:30616"/>
        <dbReference type="ChEBI" id="CHEBI:61977"/>
        <dbReference type="ChEBI" id="CHEBI:456216"/>
        <dbReference type="EC" id="2.7.11.1"/>
    </reaction>
</comment>
<feature type="domain" description="Protein kinase" evidence="24">
    <location>
        <begin position="718"/>
        <end position="1010"/>
    </location>
</feature>
<dbReference type="InterPro" id="IPR032675">
    <property type="entry name" value="LRR_dom_sf"/>
</dbReference>
<keyword evidence="4" id="KW-1003">Cell membrane</keyword>
<dbReference type="Pfam" id="PF08263">
    <property type="entry name" value="LRRNT_2"/>
    <property type="match status" value="1"/>
</dbReference>
<dbReference type="Pfam" id="PF13855">
    <property type="entry name" value="LRR_8"/>
    <property type="match status" value="1"/>
</dbReference>
<keyword evidence="11" id="KW-0677">Repeat</keyword>
<dbReference type="Gene3D" id="3.30.200.20">
    <property type="entry name" value="Phosphorylase Kinase, domain 1"/>
    <property type="match status" value="1"/>
</dbReference>
<keyword evidence="15 23" id="KW-1133">Transmembrane helix</keyword>
<dbReference type="FunFam" id="3.80.10.10:FF:000077">
    <property type="entry name" value="LRR receptor-like serine/threonine-protein kinase ERL1"/>
    <property type="match status" value="1"/>
</dbReference>
<dbReference type="PROSITE" id="PS00107">
    <property type="entry name" value="PROTEIN_KINASE_ATP"/>
    <property type="match status" value="1"/>
</dbReference>
<dbReference type="EC" id="2.7.11.1" evidence="3"/>
<dbReference type="PANTHER" id="PTHR48056:SF15">
    <property type="entry name" value="RECEPTOR-LIKE PROTEIN KINASE HSL1"/>
    <property type="match status" value="1"/>
</dbReference>
<dbReference type="InterPro" id="IPR000719">
    <property type="entry name" value="Prot_kinase_dom"/>
</dbReference>
<dbReference type="InterPro" id="IPR008271">
    <property type="entry name" value="Ser/Thr_kinase_AS"/>
</dbReference>
<evidence type="ECO:0000256" key="8">
    <source>
        <dbReference type="ARBA" id="ARBA00022679"/>
    </source>
</evidence>
<protein>
    <recommendedName>
        <fullName evidence="3">non-specific serine/threonine protein kinase</fullName>
        <ecNumber evidence="3">2.7.11.1</ecNumber>
    </recommendedName>
</protein>
<dbReference type="FunFam" id="1.10.510.10:FF:000417">
    <property type="entry name" value="Leucine-rich repeat receptor-like protein kinase"/>
    <property type="match status" value="1"/>
</dbReference>
<dbReference type="PROSITE" id="PS00108">
    <property type="entry name" value="PROTEIN_KINASE_ST"/>
    <property type="match status" value="1"/>
</dbReference>
<dbReference type="SUPFAM" id="SSF52047">
    <property type="entry name" value="RNI-like"/>
    <property type="match status" value="1"/>
</dbReference>
<evidence type="ECO:0000256" key="6">
    <source>
        <dbReference type="ARBA" id="ARBA00022553"/>
    </source>
</evidence>
<evidence type="ECO:0000256" key="19">
    <source>
        <dbReference type="ARBA" id="ARBA00047899"/>
    </source>
</evidence>
<dbReference type="InterPro" id="IPR003591">
    <property type="entry name" value="Leu-rich_rpt_typical-subtyp"/>
</dbReference>
<dbReference type="InterPro" id="IPR013210">
    <property type="entry name" value="LRR_N_plant-typ"/>
</dbReference>
<dbReference type="SUPFAM" id="SSF56112">
    <property type="entry name" value="Protein kinase-like (PK-like)"/>
    <property type="match status" value="1"/>
</dbReference>
<evidence type="ECO:0000256" key="14">
    <source>
        <dbReference type="ARBA" id="ARBA00022840"/>
    </source>
</evidence>
<evidence type="ECO:0000256" key="12">
    <source>
        <dbReference type="ARBA" id="ARBA00022741"/>
    </source>
</evidence>
<evidence type="ECO:0000256" key="20">
    <source>
        <dbReference type="ARBA" id="ARBA00048679"/>
    </source>
</evidence>
<keyword evidence="6" id="KW-0597">Phosphoprotein</keyword>
<keyword evidence="16 23" id="KW-0472">Membrane</keyword>
<feature type="region of interest" description="Disordered" evidence="22">
    <location>
        <begin position="754"/>
        <end position="774"/>
    </location>
</feature>
<evidence type="ECO:0000256" key="10">
    <source>
        <dbReference type="ARBA" id="ARBA00022729"/>
    </source>
</evidence>
<evidence type="ECO:0000256" key="21">
    <source>
        <dbReference type="PROSITE-ProRule" id="PRU10141"/>
    </source>
</evidence>
<dbReference type="STRING" id="29655.A0A0K9NZG6"/>
<keyword evidence="13 25" id="KW-0418">Kinase</keyword>
<dbReference type="GO" id="GO:0051707">
    <property type="term" value="P:response to other organism"/>
    <property type="evidence" value="ECO:0007669"/>
    <property type="project" value="UniProtKB-ARBA"/>
</dbReference>
<keyword evidence="12 21" id="KW-0547">Nucleotide-binding</keyword>
<evidence type="ECO:0000256" key="16">
    <source>
        <dbReference type="ARBA" id="ARBA00023136"/>
    </source>
</evidence>
<accession>A0A0K9NZG6</accession>
<dbReference type="InterPro" id="IPR050647">
    <property type="entry name" value="Plant_LRR-RLKs"/>
</dbReference>
<evidence type="ECO:0000256" key="13">
    <source>
        <dbReference type="ARBA" id="ARBA00022777"/>
    </source>
</evidence>
<dbReference type="Gene3D" id="3.80.10.10">
    <property type="entry name" value="Ribonuclease Inhibitor"/>
    <property type="match status" value="4"/>
</dbReference>
<dbReference type="Pfam" id="PF00560">
    <property type="entry name" value="LRR_1"/>
    <property type="match status" value="7"/>
</dbReference>
<dbReference type="SUPFAM" id="SSF52058">
    <property type="entry name" value="L domain-like"/>
    <property type="match status" value="1"/>
</dbReference>
<keyword evidence="17 25" id="KW-0675">Receptor</keyword>
<keyword evidence="18" id="KW-0325">Glycoprotein</keyword>
<dbReference type="AlphaFoldDB" id="A0A0K9NZG6"/>
<evidence type="ECO:0000256" key="3">
    <source>
        <dbReference type="ARBA" id="ARBA00012513"/>
    </source>
</evidence>
<keyword evidence="8" id="KW-0808">Transferase</keyword>
<feature type="transmembrane region" description="Helical" evidence="23">
    <location>
        <begin position="33"/>
        <end position="52"/>
    </location>
</feature>
<dbReference type="PROSITE" id="PS50011">
    <property type="entry name" value="PROTEIN_KINASE_DOM"/>
    <property type="match status" value="1"/>
</dbReference>
<dbReference type="OMA" id="GWFYWRY"/>
<dbReference type="Pfam" id="PF00069">
    <property type="entry name" value="Pkinase"/>
    <property type="match status" value="1"/>
</dbReference>
<evidence type="ECO:0000313" key="26">
    <source>
        <dbReference type="Proteomes" id="UP000036987"/>
    </source>
</evidence>
<evidence type="ECO:0000256" key="17">
    <source>
        <dbReference type="ARBA" id="ARBA00023170"/>
    </source>
</evidence>
<dbReference type="GO" id="GO:0004674">
    <property type="term" value="F:protein serine/threonine kinase activity"/>
    <property type="evidence" value="ECO:0007669"/>
    <property type="project" value="UniProtKB-KW"/>
</dbReference>
<feature type="binding site" evidence="21">
    <location>
        <position position="747"/>
    </location>
    <ligand>
        <name>ATP</name>
        <dbReference type="ChEBI" id="CHEBI:30616"/>
    </ligand>
</feature>
<dbReference type="SMART" id="SM00369">
    <property type="entry name" value="LRR_TYP"/>
    <property type="match status" value="6"/>
</dbReference>
<dbReference type="PANTHER" id="PTHR48056">
    <property type="entry name" value="LRR RECEPTOR-LIKE SERINE/THREONINE-PROTEIN KINASE-RELATED"/>
    <property type="match status" value="1"/>
</dbReference>
<dbReference type="Proteomes" id="UP000036987">
    <property type="component" value="Unassembled WGS sequence"/>
</dbReference>
<comment type="subcellular location">
    <subcellularLocation>
        <location evidence="1">Cell membrane</location>
        <topology evidence="1">Single-pass type I membrane protein</topology>
    </subcellularLocation>
</comment>
<reference evidence="26" key="1">
    <citation type="journal article" date="2016" name="Nature">
        <title>The genome of the seagrass Zostera marina reveals angiosperm adaptation to the sea.</title>
        <authorList>
            <person name="Olsen J.L."/>
            <person name="Rouze P."/>
            <person name="Verhelst B."/>
            <person name="Lin Y.-C."/>
            <person name="Bayer T."/>
            <person name="Collen J."/>
            <person name="Dattolo E."/>
            <person name="De Paoli E."/>
            <person name="Dittami S."/>
            <person name="Maumus F."/>
            <person name="Michel G."/>
            <person name="Kersting A."/>
            <person name="Lauritano C."/>
            <person name="Lohaus R."/>
            <person name="Toepel M."/>
            <person name="Tonon T."/>
            <person name="Vanneste K."/>
            <person name="Amirebrahimi M."/>
            <person name="Brakel J."/>
            <person name="Bostroem C."/>
            <person name="Chovatia M."/>
            <person name="Grimwood J."/>
            <person name="Jenkins J.W."/>
            <person name="Jueterbock A."/>
            <person name="Mraz A."/>
            <person name="Stam W.T."/>
            <person name="Tice H."/>
            <person name="Bornberg-Bauer E."/>
            <person name="Green P.J."/>
            <person name="Pearson G.A."/>
            <person name="Procaccini G."/>
            <person name="Duarte C.M."/>
            <person name="Schmutz J."/>
            <person name="Reusch T.B.H."/>
            <person name="Van de Peer Y."/>
        </authorList>
    </citation>
    <scope>NUCLEOTIDE SEQUENCE [LARGE SCALE GENOMIC DNA]</scope>
    <source>
        <strain evidence="26">cv. Finnish</strain>
    </source>
</reference>
<dbReference type="InterPro" id="IPR001611">
    <property type="entry name" value="Leu-rich_rpt"/>
</dbReference>
<evidence type="ECO:0000256" key="5">
    <source>
        <dbReference type="ARBA" id="ARBA00022527"/>
    </source>
</evidence>
<keyword evidence="14 21" id="KW-0067">ATP-binding</keyword>
<dbReference type="FunFam" id="3.80.10.10:FF:000453">
    <property type="entry name" value="Leucine-rich receptor-like protein kinase family protein"/>
    <property type="match status" value="1"/>
</dbReference>
<evidence type="ECO:0000256" key="1">
    <source>
        <dbReference type="ARBA" id="ARBA00004251"/>
    </source>
</evidence>
<evidence type="ECO:0000256" key="15">
    <source>
        <dbReference type="ARBA" id="ARBA00022989"/>
    </source>
</evidence>
<comment type="similarity">
    <text evidence="2">Belongs to the protein kinase superfamily. Ser/Thr protein kinase family.</text>
</comment>
<keyword evidence="7" id="KW-0433">Leucine-rich repeat</keyword>
<keyword evidence="26" id="KW-1185">Reference proteome</keyword>
<evidence type="ECO:0000256" key="18">
    <source>
        <dbReference type="ARBA" id="ARBA00023180"/>
    </source>
</evidence>
<evidence type="ECO:0000313" key="25">
    <source>
        <dbReference type="EMBL" id="KMZ62206.1"/>
    </source>
</evidence>
<keyword evidence="5" id="KW-0723">Serine/threonine-protein kinase</keyword>
<organism evidence="25 26">
    <name type="scientific">Zostera marina</name>
    <name type="common">Eelgrass</name>
    <dbReference type="NCBI Taxonomy" id="29655"/>
    <lineage>
        <taxon>Eukaryota</taxon>
        <taxon>Viridiplantae</taxon>
        <taxon>Streptophyta</taxon>
        <taxon>Embryophyta</taxon>
        <taxon>Tracheophyta</taxon>
        <taxon>Spermatophyta</taxon>
        <taxon>Magnoliopsida</taxon>
        <taxon>Liliopsida</taxon>
        <taxon>Zosteraceae</taxon>
        <taxon>Zostera</taxon>
    </lineage>
</organism>
<evidence type="ECO:0000256" key="2">
    <source>
        <dbReference type="ARBA" id="ARBA00008684"/>
    </source>
</evidence>
<dbReference type="InterPro" id="IPR017441">
    <property type="entry name" value="Protein_kinase_ATP_BS"/>
</dbReference>
<evidence type="ECO:0000256" key="23">
    <source>
        <dbReference type="SAM" id="Phobius"/>
    </source>
</evidence>